<dbReference type="OMA" id="GKWISSF"/>
<protein>
    <submittedName>
        <fullName evidence="2">Membrane protein</fullName>
    </submittedName>
</protein>
<dbReference type="EMBL" id="CP011219">
    <property type="protein sequence ID" value="AKO32291.1"/>
    <property type="molecule type" value="Genomic_DNA"/>
</dbReference>
<evidence type="ECO:0000313" key="2">
    <source>
        <dbReference type="EMBL" id="AKO32291.1"/>
    </source>
</evidence>
<feature type="transmembrane region" description="Helical" evidence="1">
    <location>
        <begin position="31"/>
        <end position="53"/>
    </location>
</feature>
<sequence>MPNEREQTIPFLPNRLNKEATVFGGMSMTEFFTVATIGFVIGAILGLLVVLLLGIDYWLFIPALAMLLCICVVLIGKTLIARLKRGKPEGYLNRVLEVKLSNLLGSNQFIAYEGHWSIRRQRKK</sequence>
<accession>A0AAC8ZAK8</accession>
<keyword evidence="1" id="KW-0472">Membrane</keyword>
<keyword evidence="1" id="KW-0812">Transmembrane</keyword>
<organism evidence="2 3">
    <name type="scientific">Haemophilus ducreyi</name>
    <dbReference type="NCBI Taxonomy" id="730"/>
    <lineage>
        <taxon>Bacteria</taxon>
        <taxon>Pseudomonadati</taxon>
        <taxon>Pseudomonadota</taxon>
        <taxon>Gammaproteobacteria</taxon>
        <taxon>Pasteurellales</taxon>
        <taxon>Pasteurellaceae</taxon>
        <taxon>Haemophilus</taxon>
    </lineage>
</organism>
<dbReference type="RefSeq" id="WP_010944870.1">
    <property type="nucleotide sequence ID" value="NZ_CP011218.1"/>
</dbReference>
<reference evidence="2 3" key="1">
    <citation type="journal article" date="2015" name="PLoS Negl. Trop. Dis.">
        <title>Haemophilus ducreyi Cutaneous Ulcer Strains Are Nearly Identical to Class I Genital Ulcer Strains.</title>
        <authorList>
            <person name="Gangaiah D."/>
            <person name="Webb K.M."/>
            <person name="Humphreys T.L."/>
            <person name="Fortney K.R."/>
            <person name="Toh E."/>
            <person name="Tai A."/>
            <person name="Katz S.S."/>
            <person name="Pillay A."/>
            <person name="Chen C.Y."/>
            <person name="Roberts S.A."/>
            <person name="Munson R.S.Jr."/>
            <person name="Spinola S.M."/>
        </authorList>
    </citation>
    <scope>NUCLEOTIDE SEQUENCE [LARGE SCALE GENOMIC DNA]</scope>
    <source>
        <strain evidence="3">CLU2</strain>
    </source>
</reference>
<dbReference type="AlphaFoldDB" id="A0AAC8ZAK8"/>
<evidence type="ECO:0000313" key="3">
    <source>
        <dbReference type="Proteomes" id="UP000060132"/>
    </source>
</evidence>
<name>A0AAC8ZAK8_HAEDC</name>
<dbReference type="Pfam" id="PF11990">
    <property type="entry name" value="DUF3487"/>
    <property type="match status" value="1"/>
</dbReference>
<proteinExistence type="predicted"/>
<dbReference type="Proteomes" id="UP000060132">
    <property type="component" value="Chromosome"/>
</dbReference>
<dbReference type="InterPro" id="IPR021877">
    <property type="entry name" value="DUF3487"/>
</dbReference>
<dbReference type="NCBIfam" id="TIGR03750">
    <property type="entry name" value="conj_TIGR03750"/>
    <property type="match status" value="1"/>
</dbReference>
<gene>
    <name evidence="2" type="ORF">RZ57_03710</name>
</gene>
<evidence type="ECO:0000256" key="1">
    <source>
        <dbReference type="SAM" id="Phobius"/>
    </source>
</evidence>
<feature type="transmembrane region" description="Helical" evidence="1">
    <location>
        <begin position="59"/>
        <end position="80"/>
    </location>
</feature>
<keyword evidence="1" id="KW-1133">Transmembrane helix</keyword>